<dbReference type="EMBL" id="BQKI01000071">
    <property type="protein sequence ID" value="GJN15238.1"/>
    <property type="molecule type" value="Genomic_DNA"/>
</dbReference>
<keyword evidence="4 6" id="KW-1133">Transmembrane helix</keyword>
<evidence type="ECO:0000256" key="1">
    <source>
        <dbReference type="ARBA" id="ARBA00004141"/>
    </source>
</evidence>
<sequence length="381" mass="40942">MAMLTAARATTAREAVMIPLSMVAVQAFMVGMILLSKVALNAGMHPMVILLYRNLIAAATVAPAAIFFESEMLKKVDWVVLGWISANATFGVVPAMGLYYYGLRTTSAAYSAIFINLIPIVTFVIAVLLRTEKLALGNWHGRTKLLGALLCVGGTMVVTLSKGHPLHLWPTGILKASDDDDSRAPASPAGAHRHGMVAGTVFLCGSCVGYSLWLIVQARVARIFPAKYSITMLTCLVGSIQSFLVGICISRTGWKLGWNLQLLTVVYLGVFNTGVTFVLISWAISRRGPIYPPMFNSLSLVVATILDSVLLGTSIYVERQAYIFALGTLLVVLGLYAYLWGKGTEMKLAAAAQAAAAAQEETGQHQRRDGTHEMANSARAN</sequence>
<protein>
    <recommendedName>
        <fullName evidence="6">WAT1-related protein</fullName>
    </recommendedName>
</protein>
<comment type="similarity">
    <text evidence="2 6">Belongs to the drug/metabolite transporter (DMT) superfamily. Plant drug/metabolite exporter (P-DME) (TC 2.A.7.4) family.</text>
</comment>
<evidence type="ECO:0000256" key="2">
    <source>
        <dbReference type="ARBA" id="ARBA00007635"/>
    </source>
</evidence>
<dbReference type="InterPro" id="IPR000620">
    <property type="entry name" value="EamA_dom"/>
</dbReference>
<evidence type="ECO:0000256" key="3">
    <source>
        <dbReference type="ARBA" id="ARBA00022692"/>
    </source>
</evidence>
<reference evidence="9" key="1">
    <citation type="journal article" date="2018" name="DNA Res.">
        <title>Multiple hybrid de novo genome assembly of finger millet, an orphan allotetraploid crop.</title>
        <authorList>
            <person name="Hatakeyama M."/>
            <person name="Aluri S."/>
            <person name="Balachadran M.T."/>
            <person name="Sivarajan S.R."/>
            <person name="Patrignani A."/>
            <person name="Gruter S."/>
            <person name="Poveda L."/>
            <person name="Shimizu-Inatsugi R."/>
            <person name="Baeten J."/>
            <person name="Francoijs K.J."/>
            <person name="Nataraja K.N."/>
            <person name="Reddy Y.A.N."/>
            <person name="Phadnis S."/>
            <person name="Ravikumar R.L."/>
            <person name="Schlapbach R."/>
            <person name="Sreeman S.M."/>
            <person name="Shimizu K.K."/>
        </authorList>
    </citation>
    <scope>NUCLEOTIDE SEQUENCE</scope>
</reference>
<feature type="transmembrane region" description="Helical" evidence="6">
    <location>
        <begin position="108"/>
        <end position="129"/>
    </location>
</feature>
<feature type="domain" description="EamA" evidence="8">
    <location>
        <begin position="22"/>
        <end position="159"/>
    </location>
</feature>
<dbReference type="SUPFAM" id="SSF103481">
    <property type="entry name" value="Multidrug resistance efflux transporter EmrE"/>
    <property type="match status" value="1"/>
</dbReference>
<feature type="region of interest" description="Disordered" evidence="7">
    <location>
        <begin position="360"/>
        <end position="381"/>
    </location>
</feature>
<feature type="transmembrane region" description="Helical" evidence="6">
    <location>
        <begin position="196"/>
        <end position="216"/>
    </location>
</feature>
<evidence type="ECO:0000313" key="9">
    <source>
        <dbReference type="EMBL" id="GJN15238.1"/>
    </source>
</evidence>
<dbReference type="InterPro" id="IPR037185">
    <property type="entry name" value="EmrE-like"/>
</dbReference>
<evidence type="ECO:0000259" key="8">
    <source>
        <dbReference type="Pfam" id="PF00892"/>
    </source>
</evidence>
<accession>A0AAV5DW59</accession>
<evidence type="ECO:0000256" key="4">
    <source>
        <dbReference type="ARBA" id="ARBA00022989"/>
    </source>
</evidence>
<gene>
    <name evidence="9" type="primary">gb02133</name>
    <name evidence="9" type="ORF">PR202_gb02133</name>
</gene>
<feature type="transmembrane region" description="Helical" evidence="6">
    <location>
        <begin position="295"/>
        <end position="315"/>
    </location>
</feature>
<comment type="caution">
    <text evidence="9">The sequence shown here is derived from an EMBL/GenBank/DDBJ whole genome shotgun (WGS) entry which is preliminary data.</text>
</comment>
<feature type="transmembrane region" description="Helical" evidence="6">
    <location>
        <begin position="80"/>
        <end position="102"/>
    </location>
</feature>
<dbReference type="GO" id="GO:0022857">
    <property type="term" value="F:transmembrane transporter activity"/>
    <property type="evidence" value="ECO:0007669"/>
    <property type="project" value="InterPro"/>
</dbReference>
<keyword evidence="10" id="KW-1185">Reference proteome</keyword>
<keyword evidence="5 6" id="KW-0472">Membrane</keyword>
<keyword evidence="3 6" id="KW-0812">Transmembrane</keyword>
<feature type="transmembrane region" description="Helical" evidence="6">
    <location>
        <begin position="12"/>
        <end position="35"/>
    </location>
</feature>
<dbReference type="PANTHER" id="PTHR31218">
    <property type="entry name" value="WAT1-RELATED PROTEIN"/>
    <property type="match status" value="1"/>
</dbReference>
<dbReference type="AlphaFoldDB" id="A0AAV5DW59"/>
<proteinExistence type="inferred from homology"/>
<dbReference type="InterPro" id="IPR030184">
    <property type="entry name" value="WAT1-related"/>
</dbReference>
<dbReference type="Proteomes" id="UP001054889">
    <property type="component" value="Unassembled WGS sequence"/>
</dbReference>
<feature type="transmembrane region" description="Helical" evidence="6">
    <location>
        <begin position="321"/>
        <end position="339"/>
    </location>
</feature>
<feature type="compositionally biased region" description="Basic and acidic residues" evidence="7">
    <location>
        <begin position="362"/>
        <end position="372"/>
    </location>
</feature>
<evidence type="ECO:0000256" key="7">
    <source>
        <dbReference type="SAM" id="MobiDB-lite"/>
    </source>
</evidence>
<feature type="transmembrane region" description="Helical" evidence="6">
    <location>
        <begin position="228"/>
        <end position="254"/>
    </location>
</feature>
<name>A0AAV5DW59_ELECO</name>
<feature type="domain" description="EamA" evidence="8">
    <location>
        <begin position="199"/>
        <end position="336"/>
    </location>
</feature>
<dbReference type="GO" id="GO:0016020">
    <property type="term" value="C:membrane"/>
    <property type="evidence" value="ECO:0007669"/>
    <property type="project" value="UniProtKB-SubCell"/>
</dbReference>
<evidence type="ECO:0000313" key="10">
    <source>
        <dbReference type="Proteomes" id="UP001054889"/>
    </source>
</evidence>
<reference evidence="9" key="2">
    <citation type="submission" date="2021-12" db="EMBL/GenBank/DDBJ databases">
        <title>Resequencing data analysis of finger millet.</title>
        <authorList>
            <person name="Hatakeyama M."/>
            <person name="Aluri S."/>
            <person name="Balachadran M.T."/>
            <person name="Sivarajan S.R."/>
            <person name="Poveda L."/>
            <person name="Shimizu-Inatsugi R."/>
            <person name="Schlapbach R."/>
            <person name="Sreeman S.M."/>
            <person name="Shimizu K.K."/>
        </authorList>
    </citation>
    <scope>NUCLEOTIDE SEQUENCE</scope>
</reference>
<organism evidence="9 10">
    <name type="scientific">Eleusine coracana subsp. coracana</name>
    <dbReference type="NCBI Taxonomy" id="191504"/>
    <lineage>
        <taxon>Eukaryota</taxon>
        <taxon>Viridiplantae</taxon>
        <taxon>Streptophyta</taxon>
        <taxon>Embryophyta</taxon>
        <taxon>Tracheophyta</taxon>
        <taxon>Spermatophyta</taxon>
        <taxon>Magnoliopsida</taxon>
        <taxon>Liliopsida</taxon>
        <taxon>Poales</taxon>
        <taxon>Poaceae</taxon>
        <taxon>PACMAD clade</taxon>
        <taxon>Chloridoideae</taxon>
        <taxon>Cynodonteae</taxon>
        <taxon>Eleusininae</taxon>
        <taxon>Eleusine</taxon>
    </lineage>
</organism>
<feature type="transmembrane region" description="Helical" evidence="6">
    <location>
        <begin position="260"/>
        <end position="283"/>
    </location>
</feature>
<evidence type="ECO:0000256" key="6">
    <source>
        <dbReference type="RuleBase" id="RU363077"/>
    </source>
</evidence>
<comment type="subcellular location">
    <subcellularLocation>
        <location evidence="1 6">Membrane</location>
        <topology evidence="1 6">Multi-pass membrane protein</topology>
    </subcellularLocation>
</comment>
<feature type="transmembrane region" description="Helical" evidence="6">
    <location>
        <begin position="47"/>
        <end position="68"/>
    </location>
</feature>
<dbReference type="Pfam" id="PF00892">
    <property type="entry name" value="EamA"/>
    <property type="match status" value="2"/>
</dbReference>
<evidence type="ECO:0000256" key="5">
    <source>
        <dbReference type="ARBA" id="ARBA00023136"/>
    </source>
</evidence>